<dbReference type="AlphaFoldDB" id="A0A9C7USU7"/>
<dbReference type="Proteomes" id="UP001061958">
    <property type="component" value="Unassembled WGS sequence"/>
</dbReference>
<comment type="caution">
    <text evidence="1">The sequence shown here is derived from an EMBL/GenBank/DDBJ whole genome shotgun (WGS) entry which is preliminary data.</text>
</comment>
<evidence type="ECO:0000313" key="1">
    <source>
        <dbReference type="EMBL" id="GJQ13810.1"/>
    </source>
</evidence>
<protein>
    <submittedName>
        <fullName evidence="1">Uncharacterized protein</fullName>
    </submittedName>
</protein>
<proteinExistence type="predicted"/>
<evidence type="ECO:0000313" key="2">
    <source>
        <dbReference type="Proteomes" id="UP001061958"/>
    </source>
</evidence>
<dbReference type="OrthoDB" id="10412652at2759"/>
<keyword evidence="2" id="KW-1185">Reference proteome</keyword>
<dbReference type="InterPro" id="IPR006594">
    <property type="entry name" value="LisH"/>
</dbReference>
<name>A0A9C7USU7_9RHOD</name>
<sequence length="314" mass="35778">MFADFHSLYQLLQENGYYHTAITFEREHRLFGNLFSQPKEETNEQKHSEEWSFLSNESVSLCTPCRSNVKSKKCSASSSLEDRLKHESKSGVTHRICKRCSHHTNIFDPCGDFGQPKRSHILDKEMKGSKAGRCRSFCKGKNFKSRSFPAEKTLEEAGKRLLERANRWPCRDNPSSTLQTASEQNATCALSVQRGEKEMASLFECPSDAESDSSRHWNKTDSFHSLHPSSCSAGTCLETQHDQKESPRVCDHLQSIPLLNDSPLEDCFMTFPSYHESVSSSFRQSTDEIQANTFVNTFSNIFDDLFSLEPTEKE</sequence>
<dbReference type="PROSITE" id="PS50896">
    <property type="entry name" value="LISH"/>
    <property type="match status" value="1"/>
</dbReference>
<reference evidence="1" key="2">
    <citation type="submission" date="2022-01" db="EMBL/GenBank/DDBJ databases">
        <authorList>
            <person name="Hirooka S."/>
            <person name="Miyagishima S.Y."/>
        </authorList>
    </citation>
    <scope>NUCLEOTIDE SEQUENCE</scope>
    <source>
        <strain evidence="1">NBRC 102759</strain>
    </source>
</reference>
<accession>A0A9C7USU7</accession>
<reference evidence="1" key="1">
    <citation type="journal article" date="2022" name="Proc. Natl. Acad. Sci. U.S.A.">
        <title>Life cycle and functional genomics of the unicellular red alga Galdieria for elucidating algal and plant evolution and industrial use.</title>
        <authorList>
            <person name="Hirooka S."/>
            <person name="Itabashi T."/>
            <person name="Ichinose T.M."/>
            <person name="Onuma R."/>
            <person name="Fujiwara T."/>
            <person name="Yamashita S."/>
            <person name="Jong L.W."/>
            <person name="Tomita R."/>
            <person name="Iwane A.H."/>
            <person name="Miyagishima S.Y."/>
        </authorList>
    </citation>
    <scope>NUCLEOTIDE SEQUENCE</scope>
    <source>
        <strain evidence="1">NBRC 102759</strain>
    </source>
</reference>
<dbReference type="EMBL" id="BQMJ01000047">
    <property type="protein sequence ID" value="GJQ13810.1"/>
    <property type="molecule type" value="Genomic_DNA"/>
</dbReference>
<organism evidence="1 2">
    <name type="scientific">Galdieria partita</name>
    <dbReference type="NCBI Taxonomy" id="83374"/>
    <lineage>
        <taxon>Eukaryota</taxon>
        <taxon>Rhodophyta</taxon>
        <taxon>Bangiophyceae</taxon>
        <taxon>Galdieriales</taxon>
        <taxon>Galdieriaceae</taxon>
        <taxon>Galdieria</taxon>
    </lineage>
</organism>
<gene>
    <name evidence="1" type="ORF">GpartN1_g5601.t1</name>
</gene>